<dbReference type="InterPro" id="IPR009875">
    <property type="entry name" value="PilZ_domain"/>
</dbReference>
<evidence type="ECO:0000313" key="5">
    <source>
        <dbReference type="EMBL" id="VAW95167.1"/>
    </source>
</evidence>
<keyword evidence="1" id="KW-0547">Nucleotide-binding</keyword>
<dbReference type="EMBL" id="UOFT01000042">
    <property type="protein sequence ID" value="VAW95167.1"/>
    <property type="molecule type" value="Genomic_DNA"/>
</dbReference>
<dbReference type="InterPro" id="IPR009926">
    <property type="entry name" value="T3SS_YcgR_PilZN"/>
</dbReference>
<dbReference type="Gene3D" id="2.30.110.10">
    <property type="entry name" value="Electron Transport, Fmn-binding Protein, Chain A"/>
    <property type="match status" value="1"/>
</dbReference>
<gene>
    <name evidence="5" type="ORF">MNBD_GAMMA23-480</name>
</gene>
<proteinExistence type="predicted"/>
<feature type="domain" description="PilZ" evidence="3">
    <location>
        <begin position="104"/>
        <end position="214"/>
    </location>
</feature>
<dbReference type="AlphaFoldDB" id="A0A3B1A6D7"/>
<sequence length="220" mass="24490">MSINFNEIKVNIGESIQLQDPSSNSDERIFVKLMGYRDGKSILVTMPRLNGDLIRVVKGQLFIVRLFSVQTVYAFNVTVLESKASPYPYMHLSYPKTVESVVVRNAQRVNVGLIVSVQNGDPDKNSDDTVSAKLTDISTGGAKLSTNVPIGEVGDDISMSAKLTVGGVEQYLQILATIRRVDIEETDDKSIYSYGLEFRFVEEKDRLVLHGFVYEQLSKS</sequence>
<dbReference type="Gene3D" id="2.40.10.220">
    <property type="entry name" value="predicted glycosyltransferase like domains"/>
    <property type="match status" value="1"/>
</dbReference>
<feature type="domain" description="Type III secretion system flagellar brake protein YcgR PilZN" evidence="4">
    <location>
        <begin position="11"/>
        <end position="95"/>
    </location>
</feature>
<dbReference type="InterPro" id="IPR012349">
    <property type="entry name" value="Split_barrel_FMN-bd"/>
</dbReference>
<keyword evidence="2" id="KW-0975">Bacterial flagellum</keyword>
<dbReference type="Pfam" id="PF07238">
    <property type="entry name" value="PilZ"/>
    <property type="match status" value="1"/>
</dbReference>
<evidence type="ECO:0000259" key="3">
    <source>
        <dbReference type="Pfam" id="PF07238"/>
    </source>
</evidence>
<evidence type="ECO:0000259" key="4">
    <source>
        <dbReference type="Pfam" id="PF12945"/>
    </source>
</evidence>
<dbReference type="Pfam" id="PF12945">
    <property type="entry name" value="PilZNR"/>
    <property type="match status" value="1"/>
</dbReference>
<organism evidence="5">
    <name type="scientific">hydrothermal vent metagenome</name>
    <dbReference type="NCBI Taxonomy" id="652676"/>
    <lineage>
        <taxon>unclassified sequences</taxon>
        <taxon>metagenomes</taxon>
        <taxon>ecological metagenomes</taxon>
    </lineage>
</organism>
<dbReference type="SUPFAM" id="SSF141371">
    <property type="entry name" value="PilZ domain-like"/>
    <property type="match status" value="2"/>
</dbReference>
<evidence type="ECO:0000256" key="2">
    <source>
        <dbReference type="ARBA" id="ARBA00023143"/>
    </source>
</evidence>
<reference evidence="5" key="1">
    <citation type="submission" date="2018-06" db="EMBL/GenBank/DDBJ databases">
        <authorList>
            <person name="Zhirakovskaya E."/>
        </authorList>
    </citation>
    <scope>NUCLEOTIDE SEQUENCE</scope>
</reference>
<protein>
    <recommendedName>
        <fullName evidence="6">PilZ domain-containing protein</fullName>
    </recommendedName>
</protein>
<evidence type="ECO:0008006" key="6">
    <source>
        <dbReference type="Google" id="ProtNLM"/>
    </source>
</evidence>
<name>A0A3B1A6D7_9ZZZZ</name>
<accession>A0A3B1A6D7</accession>
<dbReference type="GO" id="GO:0035438">
    <property type="term" value="F:cyclic-di-GMP binding"/>
    <property type="evidence" value="ECO:0007669"/>
    <property type="project" value="InterPro"/>
</dbReference>
<evidence type="ECO:0000256" key="1">
    <source>
        <dbReference type="ARBA" id="ARBA00022741"/>
    </source>
</evidence>